<protein>
    <submittedName>
        <fullName evidence="1">RHS repeat-associated core domain-containing protein</fullName>
    </submittedName>
</protein>
<dbReference type="PANTHER" id="PTHR32305">
    <property type="match status" value="1"/>
</dbReference>
<evidence type="ECO:0000313" key="2">
    <source>
        <dbReference type="Proteomes" id="UP001139260"/>
    </source>
</evidence>
<reference evidence="1" key="1">
    <citation type="submission" date="2022-04" db="EMBL/GenBank/DDBJ databases">
        <title>Flavobacterium pygoscelis sp. nov. isolated from Chinstrap chick (Pygoscelis antarcticus).</title>
        <authorList>
            <person name="Irgang R."/>
            <person name="Poblete-Morales M."/>
            <person name="Avendano-Herrera R."/>
        </authorList>
    </citation>
    <scope>NUCLEOTIDE SEQUENCE</scope>
    <source>
        <strain evidence="1">I-SCBP12n</strain>
    </source>
</reference>
<proteinExistence type="predicted"/>
<comment type="caution">
    <text evidence="1">The sequence shown here is derived from an EMBL/GenBank/DDBJ whole genome shotgun (WGS) entry which is preliminary data.</text>
</comment>
<name>A0A9X1XQB3_9FLAO</name>
<organism evidence="1 2">
    <name type="scientific">Flavobacterium pygoscelis</name>
    <dbReference type="NCBI Taxonomy" id="2893176"/>
    <lineage>
        <taxon>Bacteria</taxon>
        <taxon>Pseudomonadati</taxon>
        <taxon>Bacteroidota</taxon>
        <taxon>Flavobacteriia</taxon>
        <taxon>Flavobacteriales</taxon>
        <taxon>Flavobacteriaceae</taxon>
        <taxon>Flavobacterium</taxon>
    </lineage>
</organism>
<dbReference type="Gene3D" id="2.180.10.10">
    <property type="entry name" value="RHS repeat-associated core"/>
    <property type="match status" value="1"/>
</dbReference>
<dbReference type="EMBL" id="JALNUB010000004">
    <property type="protein sequence ID" value="MCK8141810.1"/>
    <property type="molecule type" value="Genomic_DNA"/>
</dbReference>
<dbReference type="PANTHER" id="PTHR32305:SF15">
    <property type="entry name" value="PROTEIN RHSA-RELATED"/>
    <property type="match status" value="1"/>
</dbReference>
<dbReference type="Proteomes" id="UP001139260">
    <property type="component" value="Unassembled WGS sequence"/>
</dbReference>
<keyword evidence="2" id="KW-1185">Reference proteome</keyword>
<dbReference type="InterPro" id="IPR050708">
    <property type="entry name" value="T6SS_VgrG/RHS"/>
</dbReference>
<gene>
    <name evidence="1" type="ORF">MW871_07870</name>
</gene>
<dbReference type="NCBIfam" id="TIGR03696">
    <property type="entry name" value="Rhs_assc_core"/>
    <property type="match status" value="1"/>
</dbReference>
<sequence length="292" mass="31729">MLFEEHSSSFSSPYLFNGKELDRETNLSYYGARYLDMKTSLWFNVDPLAVKMLNYSPYNFVRNNPINRIDPDGRTDYRIDGETQNINDGHTDLVINVTQKQFDKLQNKFNKGVSGYESYMNKVSVQNGYTTSNTIAYGSGNRLNTIEMTSHKAGGNSYQQWTDSKDDSNLTSGSAIIGYEGALLSKAELLIRSGAKGANFSELRSISKTLKGAGKLGKGLGVAGIAVSLYEDYNSEKGLTWGTAAKVGIGGVLLFASAPVGLGIAVIDLGVGLVTGTTVTDRVANYVDEKIK</sequence>
<evidence type="ECO:0000313" key="1">
    <source>
        <dbReference type="EMBL" id="MCK8141810.1"/>
    </source>
</evidence>
<dbReference type="RefSeq" id="WP_248428287.1">
    <property type="nucleotide sequence ID" value="NZ_JALNUB010000004.1"/>
</dbReference>
<accession>A0A9X1XQB3</accession>
<dbReference type="AlphaFoldDB" id="A0A9X1XQB3"/>
<dbReference type="InterPro" id="IPR022385">
    <property type="entry name" value="Rhs_assc_core"/>
</dbReference>